<dbReference type="Gene3D" id="3.20.20.370">
    <property type="entry name" value="Glycoside hydrolase/deacetylase"/>
    <property type="match status" value="1"/>
</dbReference>
<dbReference type="InterPro" id="IPR002509">
    <property type="entry name" value="NODB_dom"/>
</dbReference>
<dbReference type="InterPro" id="IPR011330">
    <property type="entry name" value="Glyco_hydro/deAcase_b/a-brl"/>
</dbReference>
<evidence type="ECO:0000313" key="3">
    <source>
        <dbReference type="Proteomes" id="UP000783390"/>
    </source>
</evidence>
<feature type="domain" description="NodB homology" evidence="1">
    <location>
        <begin position="89"/>
        <end position="288"/>
    </location>
</feature>
<keyword evidence="3" id="KW-1185">Reference proteome</keyword>
<dbReference type="CDD" id="cd10955">
    <property type="entry name" value="CE4_BH0857_like"/>
    <property type="match status" value="1"/>
</dbReference>
<dbReference type="RefSeq" id="WP_209797639.1">
    <property type="nucleotide sequence ID" value="NZ_JAGGJZ010000010.1"/>
</dbReference>
<dbReference type="PROSITE" id="PS51677">
    <property type="entry name" value="NODB"/>
    <property type="match status" value="1"/>
</dbReference>
<evidence type="ECO:0000313" key="2">
    <source>
        <dbReference type="EMBL" id="MBP1890725.1"/>
    </source>
</evidence>
<comment type="caution">
    <text evidence="2">The sequence shown here is derived from an EMBL/GenBank/DDBJ whole genome shotgun (WGS) entry which is preliminary data.</text>
</comment>
<proteinExistence type="predicted"/>
<protein>
    <submittedName>
        <fullName evidence="2">Peptidoglycan/xylan/chitin deacetylase (PgdA/CDA1 family)</fullName>
    </submittedName>
</protein>
<reference evidence="2 3" key="1">
    <citation type="submission" date="2021-03" db="EMBL/GenBank/DDBJ databases">
        <title>Genomic Encyclopedia of Type Strains, Phase IV (KMG-IV): sequencing the most valuable type-strain genomes for metagenomic binning, comparative biology and taxonomic classification.</title>
        <authorList>
            <person name="Goeker M."/>
        </authorList>
    </citation>
    <scope>NUCLEOTIDE SEQUENCE [LARGE SCALE GENOMIC DNA]</scope>
    <source>
        <strain evidence="2 3">DSM 3984</strain>
    </source>
</reference>
<dbReference type="Pfam" id="PF01522">
    <property type="entry name" value="Polysacc_deac_1"/>
    <property type="match status" value="1"/>
</dbReference>
<dbReference type="SUPFAM" id="SSF88713">
    <property type="entry name" value="Glycoside hydrolase/deacetylase"/>
    <property type="match status" value="1"/>
</dbReference>
<dbReference type="PANTHER" id="PTHR10587:SF134">
    <property type="entry name" value="SECRETED PROTEIN"/>
    <property type="match status" value="1"/>
</dbReference>
<dbReference type="Proteomes" id="UP000783390">
    <property type="component" value="Unassembled WGS sequence"/>
</dbReference>
<sequence>MKGLKKIAIALSITFIIINLMSCSSKKETDLKVDNKENISNNISKEQKDNKKEKIVTLEQIEEKYKGKPPKEFSEKTTGVLNHIKTKDKVVFLTFDACGGKYGSDYDKELIDYLKKEKIEATLFINSRWIDSNKKLFSELASNKLFSIQNHGTLHRPLSINGREVYNIKGTNSIKEVYNEIMGNDKKITELTGKKPKFFRSGTAYYDDISVKIAKELGYEIGGFDVLGDAGATFSKKEIINQGKKAKRGSILIYHMNKPKGQTFEGVKVVISNLKKEGYSFRKLEDYI</sequence>
<dbReference type="PANTHER" id="PTHR10587">
    <property type="entry name" value="GLYCOSYL TRANSFERASE-RELATED"/>
    <property type="match status" value="1"/>
</dbReference>
<organism evidence="2 3">
    <name type="scientific">Clostridium moniliforme</name>
    <dbReference type="NCBI Taxonomy" id="39489"/>
    <lineage>
        <taxon>Bacteria</taxon>
        <taxon>Bacillati</taxon>
        <taxon>Bacillota</taxon>
        <taxon>Clostridia</taxon>
        <taxon>Eubacteriales</taxon>
        <taxon>Clostridiaceae</taxon>
        <taxon>Clostridium</taxon>
    </lineage>
</organism>
<evidence type="ECO:0000259" key="1">
    <source>
        <dbReference type="PROSITE" id="PS51677"/>
    </source>
</evidence>
<gene>
    <name evidence="2" type="ORF">J2Z53_002337</name>
</gene>
<dbReference type="EMBL" id="JAGGJZ010000010">
    <property type="protein sequence ID" value="MBP1890725.1"/>
    <property type="molecule type" value="Genomic_DNA"/>
</dbReference>
<dbReference type="InterPro" id="IPR050248">
    <property type="entry name" value="Polysacc_deacetylase_ArnD"/>
</dbReference>
<accession>A0ABS4F3A5</accession>
<name>A0ABS4F3A5_9CLOT</name>